<accession>A0A6J1NR92</accession>
<dbReference type="CDD" id="cd05796">
    <property type="entry name" value="Ribosomal_P0_like"/>
    <property type="match status" value="1"/>
</dbReference>
<dbReference type="GO" id="GO:0005737">
    <property type="term" value="C:cytoplasm"/>
    <property type="evidence" value="ECO:0007669"/>
    <property type="project" value="UniProtKB-SubCell"/>
</dbReference>
<dbReference type="PANTHER" id="PTHR45841:SF1">
    <property type="entry name" value="MRNA TURNOVER PROTEIN 4 HOMOLOG"/>
    <property type="match status" value="1"/>
</dbReference>
<feature type="domain" description="Large ribosomal subunit protein uL10-like insertion" evidence="8">
    <location>
        <begin position="125"/>
        <end position="195"/>
    </location>
</feature>
<evidence type="ECO:0000256" key="3">
    <source>
        <dbReference type="ARBA" id="ARBA00011117"/>
    </source>
</evidence>
<dbReference type="GO" id="GO:0000027">
    <property type="term" value="P:ribosomal large subunit assembly"/>
    <property type="evidence" value="ECO:0007669"/>
    <property type="project" value="InterPro"/>
</dbReference>
<keyword evidence="4 6" id="KW-0963">Cytoplasm</keyword>
<dbReference type="SUPFAM" id="SSF160369">
    <property type="entry name" value="Ribosomal protein L10-like"/>
    <property type="match status" value="1"/>
</dbReference>
<evidence type="ECO:0000256" key="4">
    <source>
        <dbReference type="ARBA" id="ARBA00022490"/>
    </source>
</evidence>
<comment type="function">
    <text evidence="1 6">Component of the ribosome assembly machinery. Nuclear paralog of the ribosomal protein P0, it binds pre-60S subunits at an early stage of assembly in the nucleolus, and is replaced by P0 in cytoplasmic pre-60S subunits and mature 80S ribosomes.</text>
</comment>
<dbReference type="InterPro" id="IPR001790">
    <property type="entry name" value="Ribosomal_uL10"/>
</dbReference>
<dbReference type="CTD" id="36058"/>
<dbReference type="Pfam" id="PF17777">
    <property type="entry name" value="RL10P_insert"/>
    <property type="match status" value="1"/>
</dbReference>
<dbReference type="AlphaFoldDB" id="A0A6J1NR92"/>
<sequence length="250" mass="28798">MPKSKRDKKVSLTKTNKKGLLLKQKTIEEIRKSLSKYEHIFLFTVDNMRNTKLKDLRNDWKDSRFFFGKNKVMAVALGRTKSDEVEDQLNLLSKRLKGQCGLLMTNRDVPDVLEWFKSYTATEYARAGFVATRDVILPQGPLEDFSHTIEPHLRRLGLPTSLEKGVIHLIKEYQVCKKDAVLTPEQASILKLLGIQMAQFKVVIKCHWTKGKGFHKDLDVPSDDEEDNDKDALEDEPMEDDNDDDDDDET</sequence>
<dbReference type="Gene3D" id="3.30.70.1730">
    <property type="match status" value="1"/>
</dbReference>
<dbReference type="InterPro" id="IPR040637">
    <property type="entry name" value="Ribosomal_uL10-like_insert"/>
</dbReference>
<organism evidence="9 10">
    <name type="scientific">Bicyclus anynana</name>
    <name type="common">Squinting bush brown butterfly</name>
    <dbReference type="NCBI Taxonomy" id="110368"/>
    <lineage>
        <taxon>Eukaryota</taxon>
        <taxon>Metazoa</taxon>
        <taxon>Ecdysozoa</taxon>
        <taxon>Arthropoda</taxon>
        <taxon>Hexapoda</taxon>
        <taxon>Insecta</taxon>
        <taxon>Pterygota</taxon>
        <taxon>Neoptera</taxon>
        <taxon>Endopterygota</taxon>
        <taxon>Lepidoptera</taxon>
        <taxon>Glossata</taxon>
        <taxon>Ditrysia</taxon>
        <taxon>Papilionoidea</taxon>
        <taxon>Nymphalidae</taxon>
        <taxon>Satyrinae</taxon>
        <taxon>Satyrini</taxon>
        <taxon>Mycalesina</taxon>
        <taxon>Bicyclus</taxon>
    </lineage>
</organism>
<feature type="region of interest" description="Disordered" evidence="7">
    <location>
        <begin position="214"/>
        <end position="250"/>
    </location>
</feature>
<feature type="compositionally biased region" description="Acidic residues" evidence="7">
    <location>
        <begin position="220"/>
        <end position="250"/>
    </location>
</feature>
<dbReference type="FunFam" id="3.30.70.1730:FF:000005">
    <property type="entry name" value="Ribosome assembly factor mrt4"/>
    <property type="match status" value="1"/>
</dbReference>
<evidence type="ECO:0000313" key="9">
    <source>
        <dbReference type="Proteomes" id="UP001652582"/>
    </source>
</evidence>
<protein>
    <recommendedName>
        <fullName evidence="6">Ribosome assembly factor mrt4</fullName>
    </recommendedName>
</protein>
<dbReference type="PANTHER" id="PTHR45841">
    <property type="entry name" value="MRNA TURNOVER PROTEIN 4 MRTO4"/>
    <property type="match status" value="1"/>
</dbReference>
<evidence type="ECO:0000256" key="7">
    <source>
        <dbReference type="SAM" id="MobiDB-lite"/>
    </source>
</evidence>
<dbReference type="GO" id="GO:0006364">
    <property type="term" value="P:rRNA processing"/>
    <property type="evidence" value="ECO:0007669"/>
    <property type="project" value="TreeGrafter"/>
</dbReference>
<keyword evidence="5 6" id="KW-0539">Nucleus</keyword>
<dbReference type="GO" id="GO:0005730">
    <property type="term" value="C:nucleolus"/>
    <property type="evidence" value="ECO:0007669"/>
    <property type="project" value="UniProtKB-SubCell"/>
</dbReference>
<dbReference type="OrthoDB" id="10262308at2759"/>
<comment type="similarity">
    <text evidence="2 6">Belongs to the universal ribosomal protein uL10 family.</text>
</comment>
<name>A0A6J1NR92_BICAN</name>
<evidence type="ECO:0000259" key="8">
    <source>
        <dbReference type="Pfam" id="PF17777"/>
    </source>
</evidence>
<proteinExistence type="inferred from homology"/>
<reference evidence="9" key="1">
    <citation type="submission" date="2025-05" db="UniProtKB">
        <authorList>
            <consortium name="RefSeq"/>
        </authorList>
    </citation>
    <scope>NUCLEOTIDE SEQUENCE [LARGE SCALE GENOMIC DNA]</scope>
</reference>
<comment type="subcellular location">
    <subcellularLocation>
        <location evidence="6">Cytoplasm</location>
    </subcellularLocation>
    <subcellularLocation>
        <location evidence="6">Nucleus</location>
        <location evidence="6">Nucleolus</location>
    </subcellularLocation>
</comment>
<dbReference type="GO" id="GO:0000956">
    <property type="term" value="P:nuclear-transcribed mRNA catabolic process"/>
    <property type="evidence" value="ECO:0007669"/>
    <property type="project" value="TreeGrafter"/>
</dbReference>
<dbReference type="InterPro" id="IPR043164">
    <property type="entry name" value="Ribosomal_uL10-like_insert_sf"/>
</dbReference>
<keyword evidence="9" id="KW-1185">Reference proteome</keyword>
<comment type="subunit">
    <text evidence="3 6">Associates with the pre-60S ribosomal particle.</text>
</comment>
<evidence type="ECO:0000256" key="6">
    <source>
        <dbReference type="RuleBase" id="RU364039"/>
    </source>
</evidence>
<dbReference type="InterPro" id="IPR043141">
    <property type="entry name" value="Ribosomal_uL10-like_sf"/>
</dbReference>
<reference evidence="10" key="2">
    <citation type="submission" date="2025-08" db="UniProtKB">
        <authorList>
            <consortium name="RefSeq"/>
        </authorList>
    </citation>
    <scope>IDENTIFICATION</scope>
</reference>
<keyword evidence="6" id="KW-0690">Ribosome biogenesis</keyword>
<dbReference type="Gene3D" id="3.90.105.20">
    <property type="match status" value="1"/>
</dbReference>
<dbReference type="FunFam" id="3.90.105.20:FF:000003">
    <property type="entry name" value="Ribosome assembly factor mrt4"/>
    <property type="match status" value="1"/>
</dbReference>
<dbReference type="GeneID" id="112051381"/>
<dbReference type="RefSeq" id="XP_023945756.1">
    <property type="nucleotide sequence ID" value="XM_024089988.2"/>
</dbReference>
<evidence type="ECO:0000256" key="5">
    <source>
        <dbReference type="ARBA" id="ARBA00023242"/>
    </source>
</evidence>
<dbReference type="GO" id="GO:0030687">
    <property type="term" value="C:preribosome, large subunit precursor"/>
    <property type="evidence" value="ECO:0007669"/>
    <property type="project" value="TreeGrafter"/>
</dbReference>
<dbReference type="KEGG" id="bany:112051381"/>
<evidence type="ECO:0000313" key="10">
    <source>
        <dbReference type="RefSeq" id="XP_023945756.1"/>
    </source>
</evidence>
<dbReference type="InterPro" id="IPR033867">
    <property type="entry name" value="Mrt4"/>
</dbReference>
<dbReference type="Proteomes" id="UP001652582">
    <property type="component" value="Chromosome 1"/>
</dbReference>
<dbReference type="Pfam" id="PF00466">
    <property type="entry name" value="Ribosomal_L10"/>
    <property type="match status" value="1"/>
</dbReference>
<evidence type="ECO:0000256" key="2">
    <source>
        <dbReference type="ARBA" id="ARBA00008889"/>
    </source>
</evidence>
<dbReference type="InterPro" id="IPR051742">
    <property type="entry name" value="Ribosome_Assembly_uL10"/>
</dbReference>
<dbReference type="GO" id="GO:0003723">
    <property type="term" value="F:RNA binding"/>
    <property type="evidence" value="ECO:0007669"/>
    <property type="project" value="TreeGrafter"/>
</dbReference>
<evidence type="ECO:0000256" key="1">
    <source>
        <dbReference type="ARBA" id="ARBA00004046"/>
    </source>
</evidence>
<gene>
    <name evidence="10" type="primary">LOC112051381</name>
</gene>